<dbReference type="OrthoDB" id="1687502at2759"/>
<dbReference type="AlphaFoldDB" id="A0A9E7KRL6"/>
<gene>
    <name evidence="3" type="ORF">MUK42_06730</name>
</gene>
<accession>A0A9E7KRL6</accession>
<feature type="domain" description="HTH cro/C1-type" evidence="2">
    <location>
        <begin position="596"/>
        <end position="617"/>
    </location>
</feature>
<dbReference type="PANTHER" id="PTHR31008:SF5">
    <property type="entry name" value="EXPRESSED PROTEIN"/>
    <property type="match status" value="1"/>
</dbReference>
<evidence type="ECO:0000259" key="2">
    <source>
        <dbReference type="PROSITE" id="PS50943"/>
    </source>
</evidence>
<keyword evidence="4" id="KW-1185">Reference proteome</keyword>
<feature type="compositionally biased region" description="Polar residues" evidence="1">
    <location>
        <begin position="423"/>
        <end position="439"/>
    </location>
</feature>
<feature type="region of interest" description="Disordered" evidence="1">
    <location>
        <begin position="761"/>
        <end position="788"/>
    </location>
</feature>
<feature type="compositionally biased region" description="Polar residues" evidence="1">
    <location>
        <begin position="449"/>
        <end position="462"/>
    </location>
</feature>
<feature type="region of interest" description="Disordered" evidence="1">
    <location>
        <begin position="416"/>
        <end position="495"/>
    </location>
</feature>
<feature type="region of interest" description="Disordered" evidence="1">
    <location>
        <begin position="389"/>
        <end position="408"/>
    </location>
</feature>
<protein>
    <recommendedName>
        <fullName evidence="2">HTH cro/C1-type domain-containing protein</fullName>
    </recommendedName>
</protein>
<dbReference type="PROSITE" id="PS50943">
    <property type="entry name" value="HTH_CROC1"/>
    <property type="match status" value="1"/>
</dbReference>
<organism evidence="3 4">
    <name type="scientific">Musa troglodytarum</name>
    <name type="common">fe'i banana</name>
    <dbReference type="NCBI Taxonomy" id="320322"/>
    <lineage>
        <taxon>Eukaryota</taxon>
        <taxon>Viridiplantae</taxon>
        <taxon>Streptophyta</taxon>
        <taxon>Embryophyta</taxon>
        <taxon>Tracheophyta</taxon>
        <taxon>Spermatophyta</taxon>
        <taxon>Magnoliopsida</taxon>
        <taxon>Liliopsida</taxon>
        <taxon>Zingiberales</taxon>
        <taxon>Musaceae</taxon>
        <taxon>Musa</taxon>
    </lineage>
</organism>
<feature type="region of interest" description="Disordered" evidence="1">
    <location>
        <begin position="1"/>
        <end position="107"/>
    </location>
</feature>
<sequence>MSRSYCLWGSLDLSPSQKATGEGGFSEEVYSSSPEFSEAKSENILISPVKIAQDERQSSTESENSTECSDEDQTFTERSQPVIRSVAARRSASPMRRIQIGRPGSHRSTALTIKSLNYFPARERITSVRDSDDNNRGDEEPDKPAKKPENLMIRMTVQEAICLFEGKQKDQILDVQKSGTSGEVSLSTNRTVLRRWSAGMGDSLIPQENASKSISQSNHTNLVPEAGNNKFADVKLESDIPPCNLDAIGSDTARVFMPTEMEMMITASKDSTAEMVTSKAEEIDDIPATSAEGSMQKEPMLNQMSMKMMESSPAKCQGPESGSGGSLSTLSEQTCSFYSQYKEKRDKKIRAENAKKHSEMQAQLKVLHETLKSSKADTALKYGVTTKKLDWSSNSQQPRRNSCPPVLHKKEVSKIAALKKTSPKSSPLPTKRCSWSSGPLQKASGAQPVKSSPRVSSTNTTLRHWKSQPTSTTPPSPIPERPSHQPKGKRETKTDVKITVRGEGSTKQKTATITNKTVKKKVPSASGDASGSLMAKAGFYNKVTKKNSVVPLEAKPFLKKGTGFEASVSHVITKTRVTQSVASSKRSDVTIQAEEKEPTLEILESIAKVLEVDLAQQANYVDANSVTSLDNNLNIEKTENVDQSLAEVDNGPKNSVELLVSEIQPDEDMGISSAAWVEVEHQEVSTAYDAGLSKAKVSTAREPTLLSTPHFPHPFNQMLQADGTEPVIIEWGNAENPPALIYHKVAPKGLKRLLKFARKSKGESGVTGSASPSVFSGEDNTEDSKSVNKKNWNASRKTALHAKGYSQQKTMLGESCCDGNLSKKAVDYHGVYDALPVSPGSDKFQEGHVSSTTTSTKAARSVFSLSTFRSSRSYVTKP</sequence>
<feature type="compositionally biased region" description="Polar residues" evidence="1">
    <location>
        <begin position="391"/>
        <end position="400"/>
    </location>
</feature>
<feature type="region of interest" description="Disordered" evidence="1">
    <location>
        <begin position="124"/>
        <end position="150"/>
    </location>
</feature>
<proteinExistence type="predicted"/>
<dbReference type="Proteomes" id="UP001055439">
    <property type="component" value="Chromosome 8"/>
</dbReference>
<dbReference type="PANTHER" id="PTHR31008">
    <property type="entry name" value="COP1-INTERACTING PROTEIN-RELATED"/>
    <property type="match status" value="1"/>
</dbReference>
<dbReference type="InterPro" id="IPR001387">
    <property type="entry name" value="Cro/C1-type_HTH"/>
</dbReference>
<feature type="compositionally biased region" description="Basic and acidic residues" evidence="1">
    <location>
        <begin position="124"/>
        <end position="149"/>
    </location>
</feature>
<evidence type="ECO:0000313" key="3">
    <source>
        <dbReference type="EMBL" id="URE24740.1"/>
    </source>
</evidence>
<dbReference type="EMBL" id="CP097510">
    <property type="protein sequence ID" value="URE24740.1"/>
    <property type="molecule type" value="Genomic_DNA"/>
</dbReference>
<evidence type="ECO:0000256" key="1">
    <source>
        <dbReference type="SAM" id="MobiDB-lite"/>
    </source>
</evidence>
<name>A0A9E7KRL6_9LILI</name>
<evidence type="ECO:0000313" key="4">
    <source>
        <dbReference type="Proteomes" id="UP001055439"/>
    </source>
</evidence>
<reference evidence="3" key="1">
    <citation type="submission" date="2022-05" db="EMBL/GenBank/DDBJ databases">
        <title>The Musa troglodytarum L. genome provides insights into the mechanism of non-climacteric behaviour and enrichment of carotenoids.</title>
        <authorList>
            <person name="Wang J."/>
        </authorList>
    </citation>
    <scope>NUCLEOTIDE SEQUENCE</scope>
    <source>
        <tissue evidence="3">Leaf</tissue>
    </source>
</reference>